<comment type="caution">
    <text evidence="1">The sequence shown here is derived from an EMBL/GenBank/DDBJ whole genome shotgun (WGS) entry which is preliminary data.</text>
</comment>
<reference evidence="1 2" key="1">
    <citation type="submission" date="2015-01" db="EMBL/GenBank/DDBJ databases">
        <title>Genome Sequencing of Rickettsiales.</title>
        <authorList>
            <person name="Daugherty S.C."/>
            <person name="Su Q."/>
            <person name="Abolude K."/>
            <person name="Beier-Sexton M."/>
            <person name="Carlyon J.A."/>
            <person name="Carter R."/>
            <person name="Day N.P."/>
            <person name="Dumler S.J."/>
            <person name="Dyachenko V."/>
            <person name="Godinez A."/>
            <person name="Kurtti T.J."/>
            <person name="Lichay M."/>
            <person name="Mullins K.E."/>
            <person name="Ott S."/>
            <person name="Pappas-Brown V."/>
            <person name="Paris D.H."/>
            <person name="Patel P."/>
            <person name="Richards A.L."/>
            <person name="Sadzewicz L."/>
            <person name="Sears K."/>
            <person name="Seidman D."/>
            <person name="Sengamalay N."/>
            <person name="Stenos J."/>
            <person name="Tallon L.J."/>
            <person name="Vincent G."/>
            <person name="Fraser C.M."/>
            <person name="Munderloh U."/>
            <person name="Dunning-Hotopp J.C."/>
        </authorList>
    </citation>
    <scope>NUCLEOTIDE SEQUENCE [LARGE SCALE GENOMIC DNA]</scope>
    <source>
        <strain evidence="1 2">Ac/Pa</strain>
    </source>
</reference>
<keyword evidence="2" id="KW-1185">Reference proteome</keyword>
<evidence type="ECO:0000313" key="1">
    <source>
        <dbReference type="EMBL" id="KJV62298.1"/>
    </source>
</evidence>
<evidence type="ECO:0000313" key="2">
    <source>
        <dbReference type="Proteomes" id="UP000033556"/>
    </source>
</evidence>
<proteinExistence type="predicted"/>
<protein>
    <submittedName>
        <fullName evidence="1">Uncharacterized protein</fullName>
    </submittedName>
</protein>
<sequence>MTFVNKSQDRIVRIFTIIFKNYFKFINYRSYNRYLLINLISSADVVASLGSSPQALKVLSICPSSSILPVIIMIRGLARLADFSRHLAIITIVKDLPVPCVCHITPPFLMLCFSRSPILLIVACVPKN</sequence>
<accession>A0A0F3N2P7</accession>
<dbReference type="PATRIC" id="fig|1359164.3.peg.1306"/>
<dbReference type="EMBL" id="LANR01000001">
    <property type="protein sequence ID" value="KJV62298.1"/>
    <property type="molecule type" value="Genomic_DNA"/>
</dbReference>
<name>A0A0F3N2P7_RICAM</name>
<dbReference type="AlphaFoldDB" id="A0A0F3N2P7"/>
<organism evidence="1 2">
    <name type="scientific">Rickettsia amblyommatis str. Ac/Pa</name>
    <dbReference type="NCBI Taxonomy" id="1359164"/>
    <lineage>
        <taxon>Bacteria</taxon>
        <taxon>Pseudomonadati</taxon>
        <taxon>Pseudomonadota</taxon>
        <taxon>Alphaproteobacteria</taxon>
        <taxon>Rickettsiales</taxon>
        <taxon>Rickettsiaceae</taxon>
        <taxon>Rickettsieae</taxon>
        <taxon>Rickettsia</taxon>
        <taxon>spotted fever group</taxon>
    </lineage>
</organism>
<dbReference type="Proteomes" id="UP000033556">
    <property type="component" value="Unassembled WGS sequence"/>
</dbReference>
<gene>
    <name evidence="1" type="ORF">APHACPA_1322</name>
</gene>